<evidence type="ECO:0000313" key="3">
    <source>
        <dbReference type="Proteomes" id="UP000184188"/>
    </source>
</evidence>
<name>A0A1L9STF9_9EURO</name>
<feature type="compositionally biased region" description="Basic residues" evidence="1">
    <location>
        <begin position="27"/>
        <end position="42"/>
    </location>
</feature>
<feature type="region of interest" description="Disordered" evidence="1">
    <location>
        <begin position="1"/>
        <end position="49"/>
    </location>
</feature>
<reference evidence="3" key="1">
    <citation type="journal article" date="2017" name="Genome Biol.">
        <title>Comparative genomics reveals high biological diversity and specific adaptations in the industrially and medically important fungal genus Aspergillus.</title>
        <authorList>
            <person name="de Vries R.P."/>
            <person name="Riley R."/>
            <person name="Wiebenga A."/>
            <person name="Aguilar-Osorio G."/>
            <person name="Amillis S."/>
            <person name="Uchima C.A."/>
            <person name="Anderluh G."/>
            <person name="Asadollahi M."/>
            <person name="Askin M."/>
            <person name="Barry K."/>
            <person name="Battaglia E."/>
            <person name="Bayram O."/>
            <person name="Benocci T."/>
            <person name="Braus-Stromeyer S.A."/>
            <person name="Caldana C."/>
            <person name="Canovas D."/>
            <person name="Cerqueira G.C."/>
            <person name="Chen F."/>
            <person name="Chen W."/>
            <person name="Choi C."/>
            <person name="Clum A."/>
            <person name="Dos Santos R.A."/>
            <person name="Damasio A.R."/>
            <person name="Diallinas G."/>
            <person name="Emri T."/>
            <person name="Fekete E."/>
            <person name="Flipphi M."/>
            <person name="Freyberg S."/>
            <person name="Gallo A."/>
            <person name="Gournas C."/>
            <person name="Habgood R."/>
            <person name="Hainaut M."/>
            <person name="Harispe M.L."/>
            <person name="Henrissat B."/>
            <person name="Hilden K.S."/>
            <person name="Hope R."/>
            <person name="Hossain A."/>
            <person name="Karabika E."/>
            <person name="Karaffa L."/>
            <person name="Karanyi Z."/>
            <person name="Krasevec N."/>
            <person name="Kuo A."/>
            <person name="Kusch H."/>
            <person name="LaButti K."/>
            <person name="Lagendijk E.L."/>
            <person name="Lapidus A."/>
            <person name="Levasseur A."/>
            <person name="Lindquist E."/>
            <person name="Lipzen A."/>
            <person name="Logrieco A.F."/>
            <person name="MacCabe A."/>
            <person name="Maekelae M.R."/>
            <person name="Malavazi I."/>
            <person name="Melin P."/>
            <person name="Meyer V."/>
            <person name="Mielnichuk N."/>
            <person name="Miskei M."/>
            <person name="Molnar A.P."/>
            <person name="Mule G."/>
            <person name="Ngan C.Y."/>
            <person name="Orejas M."/>
            <person name="Orosz E."/>
            <person name="Ouedraogo J.P."/>
            <person name="Overkamp K.M."/>
            <person name="Park H.-S."/>
            <person name="Perrone G."/>
            <person name="Piumi F."/>
            <person name="Punt P.J."/>
            <person name="Ram A.F."/>
            <person name="Ramon A."/>
            <person name="Rauscher S."/>
            <person name="Record E."/>
            <person name="Riano-Pachon D.M."/>
            <person name="Robert V."/>
            <person name="Roehrig J."/>
            <person name="Ruller R."/>
            <person name="Salamov A."/>
            <person name="Salih N.S."/>
            <person name="Samson R.A."/>
            <person name="Sandor E."/>
            <person name="Sanguinetti M."/>
            <person name="Schuetze T."/>
            <person name="Sepcic K."/>
            <person name="Shelest E."/>
            <person name="Sherlock G."/>
            <person name="Sophianopoulou V."/>
            <person name="Squina F.M."/>
            <person name="Sun H."/>
            <person name="Susca A."/>
            <person name="Todd R.B."/>
            <person name="Tsang A."/>
            <person name="Unkles S.E."/>
            <person name="van de Wiele N."/>
            <person name="van Rossen-Uffink D."/>
            <person name="Oliveira J.V."/>
            <person name="Vesth T.C."/>
            <person name="Visser J."/>
            <person name="Yu J.-H."/>
            <person name="Zhou M."/>
            <person name="Andersen M.R."/>
            <person name="Archer D.B."/>
            <person name="Baker S.E."/>
            <person name="Benoit I."/>
            <person name="Brakhage A.A."/>
            <person name="Braus G.H."/>
            <person name="Fischer R."/>
            <person name="Frisvad J.C."/>
            <person name="Goldman G.H."/>
            <person name="Houbraken J."/>
            <person name="Oakley B."/>
            <person name="Pocsi I."/>
            <person name="Scazzocchio C."/>
            <person name="Seiboth B."/>
            <person name="vanKuyk P.A."/>
            <person name="Wortman J."/>
            <person name="Dyer P.S."/>
            <person name="Grigoriev I.V."/>
        </authorList>
    </citation>
    <scope>NUCLEOTIDE SEQUENCE [LARGE SCALE GENOMIC DNA]</scope>
    <source>
        <strain evidence="3">CBS 506.65</strain>
    </source>
</reference>
<organism evidence="2 3">
    <name type="scientific">Penicilliopsis zonata CBS 506.65</name>
    <dbReference type="NCBI Taxonomy" id="1073090"/>
    <lineage>
        <taxon>Eukaryota</taxon>
        <taxon>Fungi</taxon>
        <taxon>Dikarya</taxon>
        <taxon>Ascomycota</taxon>
        <taxon>Pezizomycotina</taxon>
        <taxon>Eurotiomycetes</taxon>
        <taxon>Eurotiomycetidae</taxon>
        <taxon>Eurotiales</taxon>
        <taxon>Aspergillaceae</taxon>
        <taxon>Penicilliopsis</taxon>
    </lineage>
</organism>
<gene>
    <name evidence="2" type="ORF">ASPZODRAFT_188101</name>
</gene>
<dbReference type="Proteomes" id="UP000184188">
    <property type="component" value="Unassembled WGS sequence"/>
</dbReference>
<sequence>MPLQQLQPGHHHHLSKKKREEEEGAPKHRHHPAYHAGHHRRPLLASRGFPLKKVLVVDRPIPKEKTKLSTSHNTFLTVKDKREQTKKIQVDCD</sequence>
<evidence type="ECO:0000313" key="2">
    <source>
        <dbReference type="EMBL" id="OJJ50490.1"/>
    </source>
</evidence>
<dbReference type="VEuPathDB" id="FungiDB:ASPZODRAFT_188101"/>
<accession>A0A1L9STF9</accession>
<dbReference type="EMBL" id="KV878336">
    <property type="protein sequence ID" value="OJJ50490.1"/>
    <property type="molecule type" value="Genomic_DNA"/>
</dbReference>
<evidence type="ECO:0000256" key="1">
    <source>
        <dbReference type="SAM" id="MobiDB-lite"/>
    </source>
</evidence>
<dbReference type="GeneID" id="34613761"/>
<proteinExistence type="predicted"/>
<dbReference type="RefSeq" id="XP_022585000.1">
    <property type="nucleotide sequence ID" value="XM_022727297.1"/>
</dbReference>
<dbReference type="AlphaFoldDB" id="A0A1L9STF9"/>
<keyword evidence="3" id="KW-1185">Reference proteome</keyword>
<protein>
    <submittedName>
        <fullName evidence="2">Uncharacterized protein</fullName>
    </submittedName>
</protein>